<accession>A0AA96F7W2</accession>
<dbReference type="Pfam" id="PF10282">
    <property type="entry name" value="Lactonase"/>
    <property type="match status" value="1"/>
</dbReference>
<dbReference type="AlphaFoldDB" id="A0AA96F7W2"/>
<dbReference type="EC" id="3.1.1.-" evidence="2"/>
<evidence type="ECO:0000256" key="1">
    <source>
        <dbReference type="ARBA" id="ARBA00005564"/>
    </source>
</evidence>
<dbReference type="SUPFAM" id="SSF75011">
    <property type="entry name" value="3-carboxy-cis,cis-mucoante lactonizing enzyme"/>
    <property type="match status" value="1"/>
</dbReference>
<sequence>MSNSPRLIQSCAADSATTRLFVGTYAAGDGSGRDGEGSIQTWIVDPASGVLSLHSKVEPGIEAGYFALAPDGRTLVAVDERKTDGRGPVGRPAAVMAFRVADDGLTLNKVSQQAAFGPFPTYVSVHPSGRAAAVASHGSFEHVERVVQTESGFDIEFIYDDSTVTIYALSSDGSLGSAVDVVVLSGHGVDPHESPQAGGHPQAAAHAHSAQFDPSGEFVVVCDKGTDRILVYRLGSDLKLAHASTFVAPPGSAPRHIVFHPSRPLAFVSDELASTVSSFTFDPSSGALRHVGTVSSLAPNPSRSNEPADIQVDPAGRYVLVNNRGQDSIVSLAIADDGTLRFANSAQLAQSIHPGLAARSFRFDHSGRWLFVADRPANTVITFEFDLESGAMREASRAGVSQPAFVLPC</sequence>
<dbReference type="PANTHER" id="PTHR30344">
    <property type="entry name" value="6-PHOSPHOGLUCONOLACTONASE-RELATED"/>
    <property type="match status" value="1"/>
</dbReference>
<dbReference type="InterPro" id="IPR019405">
    <property type="entry name" value="Lactonase_7-beta_prop"/>
</dbReference>
<dbReference type="GO" id="GO:0017057">
    <property type="term" value="F:6-phosphogluconolactonase activity"/>
    <property type="evidence" value="ECO:0007669"/>
    <property type="project" value="TreeGrafter"/>
</dbReference>
<dbReference type="InterPro" id="IPR015943">
    <property type="entry name" value="WD40/YVTN_repeat-like_dom_sf"/>
</dbReference>
<proteinExistence type="inferred from homology"/>
<keyword evidence="2" id="KW-0378">Hydrolase</keyword>
<protein>
    <submittedName>
        <fullName evidence="2">Lactonase family protein</fullName>
        <ecNumber evidence="2">3.1.1.-</ecNumber>
    </submittedName>
</protein>
<name>A0AA96F7W2_9MICO</name>
<reference evidence="2 3" key="1">
    <citation type="submission" date="2023-09" db="EMBL/GenBank/DDBJ databases">
        <title>Demequina sp. a novel bacteria isolated from Capsicum annuum.</title>
        <authorList>
            <person name="Humaira Z."/>
            <person name="Lee J."/>
            <person name="Cho D."/>
        </authorList>
    </citation>
    <scope>NUCLEOTIDE SEQUENCE [LARGE SCALE GENOMIC DNA]</scope>
    <source>
        <strain evidence="2 3">OYTSA14</strain>
    </source>
</reference>
<dbReference type="Gene3D" id="2.130.10.10">
    <property type="entry name" value="YVTN repeat-like/Quinoprotein amine dehydrogenase"/>
    <property type="match status" value="1"/>
</dbReference>
<dbReference type="PANTHER" id="PTHR30344:SF1">
    <property type="entry name" value="6-PHOSPHOGLUCONOLACTONASE"/>
    <property type="match status" value="1"/>
</dbReference>
<dbReference type="RefSeq" id="WP_313496615.1">
    <property type="nucleotide sequence ID" value="NZ_CP134879.1"/>
</dbReference>
<comment type="similarity">
    <text evidence="1">Belongs to the cycloisomerase 2 family.</text>
</comment>
<gene>
    <name evidence="2" type="ORF">RN606_09455</name>
</gene>
<organism evidence="2 3">
    <name type="scientific">Demequina capsici</name>
    <dbReference type="NCBI Taxonomy" id="3075620"/>
    <lineage>
        <taxon>Bacteria</taxon>
        <taxon>Bacillati</taxon>
        <taxon>Actinomycetota</taxon>
        <taxon>Actinomycetes</taxon>
        <taxon>Micrococcales</taxon>
        <taxon>Demequinaceae</taxon>
        <taxon>Demequina</taxon>
    </lineage>
</organism>
<evidence type="ECO:0000313" key="2">
    <source>
        <dbReference type="EMBL" id="WNM23591.1"/>
    </source>
</evidence>
<dbReference type="Proteomes" id="UP001304125">
    <property type="component" value="Chromosome"/>
</dbReference>
<dbReference type="InterPro" id="IPR050282">
    <property type="entry name" value="Cycloisomerase_2"/>
</dbReference>
<dbReference type="EMBL" id="CP134879">
    <property type="protein sequence ID" value="WNM23591.1"/>
    <property type="molecule type" value="Genomic_DNA"/>
</dbReference>
<evidence type="ECO:0000313" key="3">
    <source>
        <dbReference type="Proteomes" id="UP001304125"/>
    </source>
</evidence>
<keyword evidence="3" id="KW-1185">Reference proteome</keyword>